<dbReference type="InterPro" id="IPR001647">
    <property type="entry name" value="HTH_TetR"/>
</dbReference>
<keyword evidence="1" id="KW-0805">Transcription regulation</keyword>
<evidence type="ECO:0000256" key="4">
    <source>
        <dbReference type="PROSITE-ProRule" id="PRU00335"/>
    </source>
</evidence>
<reference evidence="6 8" key="1">
    <citation type="submission" date="2015-03" db="EMBL/GenBank/DDBJ databases">
        <authorList>
            <person name="Murphy D."/>
        </authorList>
    </citation>
    <scope>NUCLEOTIDE SEQUENCE [LARGE SCALE GENOMIC DNA]</scope>
    <source>
        <strain evidence="6 8">D16</strain>
    </source>
</reference>
<dbReference type="PROSITE" id="PS50977">
    <property type="entry name" value="HTH_TETR_2"/>
    <property type="match status" value="1"/>
</dbReference>
<keyword evidence="2 4" id="KW-0238">DNA-binding</keyword>
<sequence>MPAKPAVADRRQLIIDAARKLFATRPYDQVTTSDIAKNAGVAYGLIAHHFDNKRGLYLAVMNEIAEEIAAAQAAPAPPGASLVDRLRHALRAHITHIDSYSDSFVALLRGALGADSEHQSAVERLRWLGAQRILSALGVAEPIAPTLRTAMHGWIGFLDEMMIDRITHRDVDVDTLAELAATTLATALRTAAALDSSIAYTPEAVAVLKEIGAGPN</sequence>
<keyword evidence="9" id="KW-1185">Reference proteome</keyword>
<dbReference type="Gene3D" id="1.10.357.10">
    <property type="entry name" value="Tetracycline Repressor, domain 2"/>
    <property type="match status" value="1"/>
</dbReference>
<dbReference type="GO" id="GO:0003700">
    <property type="term" value="F:DNA-binding transcription factor activity"/>
    <property type="evidence" value="ECO:0007669"/>
    <property type="project" value="TreeGrafter"/>
</dbReference>
<dbReference type="Pfam" id="PF00440">
    <property type="entry name" value="TetR_N"/>
    <property type="match status" value="1"/>
</dbReference>
<dbReference type="InterPro" id="IPR050109">
    <property type="entry name" value="HTH-type_TetR-like_transc_reg"/>
</dbReference>
<evidence type="ECO:0000256" key="1">
    <source>
        <dbReference type="ARBA" id="ARBA00023015"/>
    </source>
</evidence>
<evidence type="ECO:0000313" key="7">
    <source>
        <dbReference type="EMBL" id="ORV29011.1"/>
    </source>
</evidence>
<evidence type="ECO:0000256" key="3">
    <source>
        <dbReference type="ARBA" id="ARBA00023163"/>
    </source>
</evidence>
<gene>
    <name evidence="7" type="ORF">AWB98_06330</name>
    <name evidence="6" type="ORF">BN970_04991</name>
</gene>
<dbReference type="PANTHER" id="PTHR30055:SF226">
    <property type="entry name" value="HTH-TYPE TRANSCRIPTIONAL REGULATOR PKSA"/>
    <property type="match status" value="1"/>
</dbReference>
<evidence type="ECO:0000256" key="2">
    <source>
        <dbReference type="ARBA" id="ARBA00023125"/>
    </source>
</evidence>
<dbReference type="Proteomes" id="UP000182227">
    <property type="component" value="Unassembled WGS sequence"/>
</dbReference>
<reference evidence="7 9" key="2">
    <citation type="submission" date="2016-01" db="EMBL/GenBank/DDBJ databases">
        <title>The new phylogeny of the genus Mycobacterium.</title>
        <authorList>
            <person name="Tarcisio F."/>
            <person name="Conor M."/>
            <person name="Antonella G."/>
            <person name="Elisabetta G."/>
            <person name="Giulia F.S."/>
            <person name="Sara T."/>
            <person name="Anna F."/>
            <person name="Clotilde B."/>
            <person name="Roberto B."/>
            <person name="Veronica D.S."/>
            <person name="Fabio R."/>
            <person name="Monica P."/>
            <person name="Olivier J."/>
            <person name="Enrico T."/>
            <person name="Nicola S."/>
        </authorList>
    </citation>
    <scope>NUCLEOTIDE SEQUENCE [LARGE SCALE GENOMIC DNA]</scope>
    <source>
        <strain evidence="7 9">CCUG 50187</strain>
    </source>
</reference>
<dbReference type="InterPro" id="IPR009057">
    <property type="entry name" value="Homeodomain-like_sf"/>
</dbReference>
<dbReference type="PANTHER" id="PTHR30055">
    <property type="entry name" value="HTH-TYPE TRANSCRIPTIONAL REGULATOR RUTR"/>
    <property type="match status" value="1"/>
</dbReference>
<keyword evidence="3" id="KW-0804">Transcription</keyword>
<dbReference type="SUPFAM" id="SSF46689">
    <property type="entry name" value="Homeodomain-like"/>
    <property type="match status" value="1"/>
</dbReference>
<dbReference type="EMBL" id="LQOP01000008">
    <property type="protein sequence ID" value="ORV29011.1"/>
    <property type="molecule type" value="Genomic_DNA"/>
</dbReference>
<evidence type="ECO:0000259" key="5">
    <source>
        <dbReference type="PROSITE" id="PS50977"/>
    </source>
</evidence>
<dbReference type="Proteomes" id="UP000193811">
    <property type="component" value="Unassembled WGS sequence"/>
</dbReference>
<dbReference type="EMBL" id="CTEF01000004">
    <property type="protein sequence ID" value="CQD21391.1"/>
    <property type="molecule type" value="Genomic_DNA"/>
</dbReference>
<protein>
    <submittedName>
        <fullName evidence="6 7">Transcriptional regulator</fullName>
    </submittedName>
</protein>
<dbReference type="GeneID" id="44295050"/>
<feature type="DNA-binding region" description="H-T-H motif" evidence="4">
    <location>
        <begin position="31"/>
        <end position="50"/>
    </location>
</feature>
<evidence type="ECO:0000313" key="9">
    <source>
        <dbReference type="Proteomes" id="UP000193811"/>
    </source>
</evidence>
<evidence type="ECO:0000313" key="8">
    <source>
        <dbReference type="Proteomes" id="UP000182227"/>
    </source>
</evidence>
<evidence type="ECO:0000313" key="6">
    <source>
        <dbReference type="EMBL" id="CQD21391.1"/>
    </source>
</evidence>
<dbReference type="AlphaFoldDB" id="A0A0U1DRB8"/>
<dbReference type="RefSeq" id="WP_085140272.1">
    <property type="nucleotide sequence ID" value="NZ_JACKVA010000016.1"/>
</dbReference>
<organism evidence="6 8">
    <name type="scientific">Mycolicibacterium conceptionense</name>
    <dbReference type="NCBI Taxonomy" id="451644"/>
    <lineage>
        <taxon>Bacteria</taxon>
        <taxon>Bacillati</taxon>
        <taxon>Actinomycetota</taxon>
        <taxon>Actinomycetes</taxon>
        <taxon>Mycobacteriales</taxon>
        <taxon>Mycobacteriaceae</taxon>
        <taxon>Mycolicibacterium</taxon>
    </lineage>
</organism>
<name>A0A0U1DRB8_9MYCO</name>
<dbReference type="InterPro" id="IPR054129">
    <property type="entry name" value="DesT_TetR_C"/>
</dbReference>
<feature type="domain" description="HTH tetR-type" evidence="5">
    <location>
        <begin position="8"/>
        <end position="68"/>
    </location>
</feature>
<proteinExistence type="predicted"/>
<dbReference type="GO" id="GO:0000976">
    <property type="term" value="F:transcription cis-regulatory region binding"/>
    <property type="evidence" value="ECO:0007669"/>
    <property type="project" value="TreeGrafter"/>
</dbReference>
<dbReference type="Pfam" id="PF21943">
    <property type="entry name" value="TetR_C_46"/>
    <property type="match status" value="1"/>
</dbReference>
<dbReference type="PRINTS" id="PR00455">
    <property type="entry name" value="HTHTETR"/>
</dbReference>
<accession>A0A0U1DRB8</accession>